<gene>
    <name evidence="2" type="ORF">TSPI_00064</name>
</gene>
<proteinExistence type="predicted"/>
<accession>A0ABR3KMY0</accession>
<dbReference type="Pfam" id="PF12937">
    <property type="entry name" value="F-box-like"/>
    <property type="match status" value="1"/>
</dbReference>
<protein>
    <submittedName>
        <fullName evidence="2">F-box/kelch-repeat protein</fullName>
    </submittedName>
</protein>
<keyword evidence="3" id="KW-1185">Reference proteome</keyword>
<dbReference type="SUPFAM" id="SSF81383">
    <property type="entry name" value="F-box domain"/>
    <property type="match status" value="1"/>
</dbReference>
<evidence type="ECO:0000313" key="3">
    <source>
        <dbReference type="Proteomes" id="UP001558632"/>
    </source>
</evidence>
<dbReference type="PROSITE" id="PS50181">
    <property type="entry name" value="FBOX"/>
    <property type="match status" value="1"/>
</dbReference>
<comment type="caution">
    <text evidence="2">The sequence shown here is derived from an EMBL/GenBank/DDBJ whole genome shotgun (WGS) entry which is preliminary data.</text>
</comment>
<dbReference type="SMART" id="SM00256">
    <property type="entry name" value="FBOX"/>
    <property type="match status" value="1"/>
</dbReference>
<organism evidence="2 3">
    <name type="scientific">Trichinella spiralis</name>
    <name type="common">Trichina worm</name>
    <dbReference type="NCBI Taxonomy" id="6334"/>
    <lineage>
        <taxon>Eukaryota</taxon>
        <taxon>Metazoa</taxon>
        <taxon>Ecdysozoa</taxon>
        <taxon>Nematoda</taxon>
        <taxon>Enoplea</taxon>
        <taxon>Dorylaimia</taxon>
        <taxon>Trichinellida</taxon>
        <taxon>Trichinellidae</taxon>
        <taxon>Trichinella</taxon>
    </lineage>
</organism>
<evidence type="ECO:0000259" key="1">
    <source>
        <dbReference type="PROSITE" id="PS50181"/>
    </source>
</evidence>
<sequence length="67" mass="7866">MEINNLPDDILMQIFSSLDFETHLKSALVCRRWSRLLKRSGSRIKCLGEVEIVDHFIWIRILVIAIL</sequence>
<dbReference type="Gene3D" id="1.20.1280.50">
    <property type="match status" value="1"/>
</dbReference>
<dbReference type="InterPro" id="IPR036047">
    <property type="entry name" value="F-box-like_dom_sf"/>
</dbReference>
<dbReference type="EMBL" id="JBEUSY010000240">
    <property type="protein sequence ID" value="KAL1241851.1"/>
    <property type="molecule type" value="Genomic_DNA"/>
</dbReference>
<evidence type="ECO:0000313" key="2">
    <source>
        <dbReference type="EMBL" id="KAL1241851.1"/>
    </source>
</evidence>
<dbReference type="Proteomes" id="UP001558632">
    <property type="component" value="Unassembled WGS sequence"/>
</dbReference>
<dbReference type="InterPro" id="IPR001810">
    <property type="entry name" value="F-box_dom"/>
</dbReference>
<feature type="domain" description="F-box" evidence="1">
    <location>
        <begin position="1"/>
        <end position="47"/>
    </location>
</feature>
<name>A0ABR3KMY0_TRISP</name>
<reference evidence="2 3" key="1">
    <citation type="submission" date="2024-07" db="EMBL/GenBank/DDBJ databases">
        <title>Enhanced genomic and transcriptomic resources for Trichinella pseudospiralis and T. spiralis underpin the discovery of pronounced molecular differences between stages and species.</title>
        <authorList>
            <person name="Pasi K.K."/>
            <person name="La Rosa G."/>
            <person name="Gomez-Morales M.A."/>
            <person name="Tosini F."/>
            <person name="Sumanam S."/>
            <person name="Young N.D."/>
            <person name="Chang B.C."/>
            <person name="Robin G.B."/>
        </authorList>
    </citation>
    <scope>NUCLEOTIDE SEQUENCE [LARGE SCALE GENOMIC DNA]</scope>
    <source>
        <strain evidence="2">ISS534</strain>
    </source>
</reference>